<dbReference type="InterPro" id="IPR003615">
    <property type="entry name" value="HNH_nuc"/>
</dbReference>
<dbReference type="Pfam" id="PF01844">
    <property type="entry name" value="HNH"/>
    <property type="match status" value="1"/>
</dbReference>
<dbReference type="RefSeq" id="WP_092647733.1">
    <property type="nucleotide sequence ID" value="NZ_FNPX01000023.1"/>
</dbReference>
<dbReference type="Proteomes" id="UP000198914">
    <property type="component" value="Unassembled WGS sequence"/>
</dbReference>
<evidence type="ECO:0000313" key="4">
    <source>
        <dbReference type="Proteomes" id="UP000198914"/>
    </source>
</evidence>
<dbReference type="InterPro" id="IPR002711">
    <property type="entry name" value="HNH"/>
</dbReference>
<reference evidence="4" key="1">
    <citation type="submission" date="2016-10" db="EMBL/GenBank/DDBJ databases">
        <authorList>
            <person name="Varghese N."/>
            <person name="Submissions S."/>
        </authorList>
    </citation>
    <scope>NUCLEOTIDE SEQUENCE [LARGE SCALE GENOMIC DNA]</scope>
    <source>
        <strain evidence="4">DSM 100420</strain>
    </source>
</reference>
<dbReference type="GO" id="GO:0004519">
    <property type="term" value="F:endonuclease activity"/>
    <property type="evidence" value="ECO:0007669"/>
    <property type="project" value="UniProtKB-KW"/>
</dbReference>
<proteinExistence type="predicted"/>
<name>A0A1H3U3P0_9RHOB</name>
<feature type="region of interest" description="Disordered" evidence="1">
    <location>
        <begin position="82"/>
        <end position="120"/>
    </location>
</feature>
<dbReference type="EMBL" id="FNPX01000023">
    <property type="protein sequence ID" value="SDZ57073.1"/>
    <property type="molecule type" value="Genomic_DNA"/>
</dbReference>
<dbReference type="GO" id="GO:0003676">
    <property type="term" value="F:nucleic acid binding"/>
    <property type="evidence" value="ECO:0007669"/>
    <property type="project" value="InterPro"/>
</dbReference>
<feature type="domain" description="HNH" evidence="2">
    <location>
        <begin position="31"/>
        <end position="93"/>
    </location>
</feature>
<evidence type="ECO:0000259" key="2">
    <source>
        <dbReference type="Pfam" id="PF01844"/>
    </source>
</evidence>
<gene>
    <name evidence="3" type="ORF">SAMN05444004_1236</name>
</gene>
<keyword evidence="3" id="KW-0540">Nuclease</keyword>
<protein>
    <submittedName>
        <fullName evidence="3">HNH endonuclease</fullName>
    </submittedName>
</protein>
<keyword evidence="3" id="KW-0255">Endonuclease</keyword>
<organism evidence="3 4">
    <name type="scientific">Jannaschia faecimaris</name>
    <dbReference type="NCBI Taxonomy" id="1244108"/>
    <lineage>
        <taxon>Bacteria</taxon>
        <taxon>Pseudomonadati</taxon>
        <taxon>Pseudomonadota</taxon>
        <taxon>Alphaproteobacteria</taxon>
        <taxon>Rhodobacterales</taxon>
        <taxon>Roseobacteraceae</taxon>
        <taxon>Jannaschia</taxon>
    </lineage>
</organism>
<dbReference type="Gene3D" id="1.10.30.50">
    <property type="match status" value="1"/>
</dbReference>
<evidence type="ECO:0000313" key="3">
    <source>
        <dbReference type="EMBL" id="SDZ57073.1"/>
    </source>
</evidence>
<keyword evidence="3" id="KW-0378">Hydrolase</keyword>
<dbReference type="CDD" id="cd00085">
    <property type="entry name" value="HNHc"/>
    <property type="match status" value="1"/>
</dbReference>
<accession>A0A1H3U3P0</accession>
<dbReference type="STRING" id="1244108.SAMN05444004_1236"/>
<dbReference type="GO" id="GO:0008270">
    <property type="term" value="F:zinc ion binding"/>
    <property type="evidence" value="ECO:0007669"/>
    <property type="project" value="InterPro"/>
</dbReference>
<sequence length="120" mass="13901">MQQDPRPWRHLYKRRACTDLARAQKAREPLCKYCLKRGFANDGSLTASGAPQASRRRRHVAADHIVPHKGDEALFFDPDNLQTLCPDDHDRNRQREELHGFSQERGPDGWPLDPRHPANR</sequence>
<keyword evidence="4" id="KW-1185">Reference proteome</keyword>
<evidence type="ECO:0000256" key="1">
    <source>
        <dbReference type="SAM" id="MobiDB-lite"/>
    </source>
</evidence>
<dbReference type="AlphaFoldDB" id="A0A1H3U3P0"/>
<feature type="compositionally biased region" description="Basic and acidic residues" evidence="1">
    <location>
        <begin position="86"/>
        <end position="99"/>
    </location>
</feature>